<comment type="caution">
    <text evidence="1">The sequence shown here is derived from an EMBL/GenBank/DDBJ whole genome shotgun (WGS) entry which is preliminary data.</text>
</comment>
<dbReference type="EMBL" id="JAGRRH010000005">
    <property type="protein sequence ID" value="KAG7369684.1"/>
    <property type="molecule type" value="Genomic_DNA"/>
</dbReference>
<dbReference type="Proteomes" id="UP000693970">
    <property type="component" value="Unassembled WGS sequence"/>
</dbReference>
<reference evidence="1" key="2">
    <citation type="submission" date="2021-04" db="EMBL/GenBank/DDBJ databases">
        <authorList>
            <person name="Podell S."/>
        </authorList>
    </citation>
    <scope>NUCLEOTIDE SEQUENCE</scope>
    <source>
        <strain evidence="1">Hildebrandi</strain>
    </source>
</reference>
<name>A0A9K3LX22_9STRA</name>
<dbReference type="AlphaFoldDB" id="A0A9K3LX22"/>
<protein>
    <submittedName>
        <fullName evidence="1">Uncharacterized protein</fullName>
    </submittedName>
</protein>
<sequence length="379" mass="43307">MNIKNAARKATLSDPVIKIVVEFFPVFPAYDCLTSWATFEVAIADFDISFAIMFKKLCEGESQDSSRWRRHASNFKLEQHYTQRSVRSIIRCLSLLGREGVTMPDSIHRNLQTAIQFRKNEYARLCVYKWSPEKPESWVNVEAMEGHQWIIESLEELLVLFNRGPRIRLSILDDGEDFESVQWSSVCELNECIAQPEYDKDDQVAPSQESPPMADRLVHLVAETIDDWECFFDEEELVKNSEQEAVAVSVSSYPEKKEISLKSAIQPRYVEIISGFQNGLLKSEAAKTDEIAVRLRPTKKTKLNSEMAGNSFAALFDNNQQRRKYQSVLEVTSDAVHELSVGEDEMLEDGEADTVVSSTMILCDPPEDWEDLVEEWLVG</sequence>
<organism evidence="1 2">
    <name type="scientific">Nitzschia inconspicua</name>
    <dbReference type="NCBI Taxonomy" id="303405"/>
    <lineage>
        <taxon>Eukaryota</taxon>
        <taxon>Sar</taxon>
        <taxon>Stramenopiles</taxon>
        <taxon>Ochrophyta</taxon>
        <taxon>Bacillariophyta</taxon>
        <taxon>Bacillariophyceae</taxon>
        <taxon>Bacillariophycidae</taxon>
        <taxon>Bacillariales</taxon>
        <taxon>Bacillariaceae</taxon>
        <taxon>Nitzschia</taxon>
    </lineage>
</organism>
<evidence type="ECO:0000313" key="2">
    <source>
        <dbReference type="Proteomes" id="UP000693970"/>
    </source>
</evidence>
<accession>A0A9K3LX22</accession>
<evidence type="ECO:0000313" key="1">
    <source>
        <dbReference type="EMBL" id="KAG7369684.1"/>
    </source>
</evidence>
<keyword evidence="2" id="KW-1185">Reference proteome</keyword>
<gene>
    <name evidence="1" type="ORF">IV203_027430</name>
</gene>
<proteinExistence type="predicted"/>
<reference evidence="1" key="1">
    <citation type="journal article" date="2021" name="Sci. Rep.">
        <title>Diploid genomic architecture of Nitzschia inconspicua, an elite biomass production diatom.</title>
        <authorList>
            <person name="Oliver A."/>
            <person name="Podell S."/>
            <person name="Pinowska A."/>
            <person name="Traller J.C."/>
            <person name="Smith S.R."/>
            <person name="McClure R."/>
            <person name="Beliaev A."/>
            <person name="Bohutskyi P."/>
            <person name="Hill E.A."/>
            <person name="Rabines A."/>
            <person name="Zheng H."/>
            <person name="Allen L.Z."/>
            <person name="Kuo A."/>
            <person name="Grigoriev I.V."/>
            <person name="Allen A.E."/>
            <person name="Hazlebeck D."/>
            <person name="Allen E.E."/>
        </authorList>
    </citation>
    <scope>NUCLEOTIDE SEQUENCE</scope>
    <source>
        <strain evidence="1">Hildebrandi</strain>
    </source>
</reference>